<name>A0ACB9IT50_9ASTR</name>
<reference evidence="1 2" key="2">
    <citation type="journal article" date="2022" name="Mol. Ecol. Resour.">
        <title>The genomes of chicory, endive, great burdock and yacon provide insights into Asteraceae paleo-polyploidization history and plant inulin production.</title>
        <authorList>
            <person name="Fan W."/>
            <person name="Wang S."/>
            <person name="Wang H."/>
            <person name="Wang A."/>
            <person name="Jiang F."/>
            <person name="Liu H."/>
            <person name="Zhao H."/>
            <person name="Xu D."/>
            <person name="Zhang Y."/>
        </authorList>
    </citation>
    <scope>NUCLEOTIDE SEQUENCE [LARGE SCALE GENOMIC DNA]</scope>
    <source>
        <strain evidence="2">cv. Yunnan</strain>
        <tissue evidence="1">Leaves</tissue>
    </source>
</reference>
<accession>A0ACB9IT50</accession>
<proteinExistence type="predicted"/>
<evidence type="ECO:0000313" key="1">
    <source>
        <dbReference type="EMBL" id="KAI3810237.1"/>
    </source>
</evidence>
<keyword evidence="2" id="KW-1185">Reference proteome</keyword>
<evidence type="ECO:0000313" key="2">
    <source>
        <dbReference type="Proteomes" id="UP001056120"/>
    </source>
</evidence>
<dbReference type="EMBL" id="CM042024">
    <property type="protein sequence ID" value="KAI3810237.1"/>
    <property type="molecule type" value="Genomic_DNA"/>
</dbReference>
<gene>
    <name evidence="1" type="ORF">L1987_19848</name>
</gene>
<sequence length="185" mass="19931">MMNMKSVQSSSYRDRTQEFSSITGRLRKSVSLKTVAGINSSGGAGGSSKADGSRSSIAFQSEFNKIASKIGYGIHHTSQKLGSLLNERKLQCTRSKGGGVYDAGVVAGRVRSGGSGDYQNRVMGLEFGYDGGEGERNYNDGNLQMMFGITKMMNLLWMDEKETVKCHCGFLYVPSVAPSSPVVEV</sequence>
<comment type="caution">
    <text evidence="1">The sequence shown here is derived from an EMBL/GenBank/DDBJ whole genome shotgun (WGS) entry which is preliminary data.</text>
</comment>
<dbReference type="Proteomes" id="UP001056120">
    <property type="component" value="Linkage Group LG07"/>
</dbReference>
<reference evidence="2" key="1">
    <citation type="journal article" date="2022" name="Mol. Ecol. Resour.">
        <title>The genomes of chicory, endive, great burdock and yacon provide insights into Asteraceae palaeo-polyploidization history and plant inulin production.</title>
        <authorList>
            <person name="Fan W."/>
            <person name="Wang S."/>
            <person name="Wang H."/>
            <person name="Wang A."/>
            <person name="Jiang F."/>
            <person name="Liu H."/>
            <person name="Zhao H."/>
            <person name="Xu D."/>
            <person name="Zhang Y."/>
        </authorList>
    </citation>
    <scope>NUCLEOTIDE SEQUENCE [LARGE SCALE GENOMIC DNA]</scope>
    <source>
        <strain evidence="2">cv. Yunnan</strain>
    </source>
</reference>
<protein>
    <submittedName>
        <fullName evidence="1">Uncharacterized protein</fullName>
    </submittedName>
</protein>
<organism evidence="1 2">
    <name type="scientific">Smallanthus sonchifolius</name>
    <dbReference type="NCBI Taxonomy" id="185202"/>
    <lineage>
        <taxon>Eukaryota</taxon>
        <taxon>Viridiplantae</taxon>
        <taxon>Streptophyta</taxon>
        <taxon>Embryophyta</taxon>
        <taxon>Tracheophyta</taxon>
        <taxon>Spermatophyta</taxon>
        <taxon>Magnoliopsida</taxon>
        <taxon>eudicotyledons</taxon>
        <taxon>Gunneridae</taxon>
        <taxon>Pentapetalae</taxon>
        <taxon>asterids</taxon>
        <taxon>campanulids</taxon>
        <taxon>Asterales</taxon>
        <taxon>Asteraceae</taxon>
        <taxon>Asteroideae</taxon>
        <taxon>Heliantheae alliance</taxon>
        <taxon>Millerieae</taxon>
        <taxon>Smallanthus</taxon>
    </lineage>
</organism>